<feature type="transmembrane region" description="Helical" evidence="9">
    <location>
        <begin position="226"/>
        <end position="245"/>
    </location>
</feature>
<evidence type="ECO:0000256" key="4">
    <source>
        <dbReference type="ARBA" id="ARBA00022692"/>
    </source>
</evidence>
<evidence type="ECO:0000313" key="11">
    <source>
        <dbReference type="Proteomes" id="UP001566331"/>
    </source>
</evidence>
<accession>A0ABV4HP15</accession>
<dbReference type="InterPro" id="IPR018456">
    <property type="entry name" value="PTR2_symporter_CS"/>
</dbReference>
<dbReference type="Gene3D" id="1.20.1250.20">
    <property type="entry name" value="MFS general substrate transporter like domains"/>
    <property type="match status" value="1"/>
</dbReference>
<comment type="caution">
    <text evidence="10">The sequence shown here is derived from an EMBL/GenBank/DDBJ whole genome shotgun (WGS) entry which is preliminary data.</text>
</comment>
<keyword evidence="6 9" id="KW-1133">Transmembrane helix</keyword>
<feature type="transmembrane region" description="Helical" evidence="9">
    <location>
        <begin position="466"/>
        <end position="487"/>
    </location>
</feature>
<dbReference type="PANTHER" id="PTHR23517">
    <property type="entry name" value="RESISTANCE PROTEIN MDTM, PUTATIVE-RELATED-RELATED"/>
    <property type="match status" value="1"/>
</dbReference>
<feature type="transmembrane region" description="Helical" evidence="9">
    <location>
        <begin position="30"/>
        <end position="51"/>
    </location>
</feature>
<keyword evidence="11" id="KW-1185">Reference proteome</keyword>
<keyword evidence="3" id="KW-1003">Cell membrane</keyword>
<reference evidence="10 11" key="1">
    <citation type="submission" date="2024-07" db="EMBL/GenBank/DDBJ databases">
        <title>Luteimonas salilacus sp. nov., isolated from the shore soil of Salt Lake in Tibet of China.</title>
        <authorList>
            <person name="Zhang X."/>
            <person name="Li A."/>
        </authorList>
    </citation>
    <scope>NUCLEOTIDE SEQUENCE [LARGE SCALE GENOMIC DNA]</scope>
    <source>
        <strain evidence="10 11">B3-2-R+30</strain>
    </source>
</reference>
<dbReference type="RefSeq" id="WP_370563641.1">
    <property type="nucleotide sequence ID" value="NZ_JBFWIB010000004.1"/>
</dbReference>
<dbReference type="PROSITE" id="PS01022">
    <property type="entry name" value="PTR2_1"/>
    <property type="match status" value="1"/>
</dbReference>
<sequence length="495" mass="53854">MNQSAAAQAKHPPGLYTLFFLEMWERFSYYGMRAILFLFMVAAVEAGGLGFTEQHAGAVYGLYTAGVYLLAVPGGWVADRLIGQQKAVWYGGIIIALGHFSLAVPNLPFFYLGLFLIVIGTGLLKPNASTIVGELYPEGGARRDAGFSLFYMGINLGAFVGPLAVGWLAQKVQWHYGFAAAGVFMVLGVIQYHVQRPKLGDAGARPTRDFDDPVDASRLRNEWRGLWIAVAAMAAMVVAVFAGVVTIDPELVARSAAAVIIGIAVVYFTYILLFGRVDAQDKRRVWLLAILFIFSAMFWAGFEQAGSSLNIFAQRYTDRMIFGWEMPASWLQSINPIFIILLAPVFAAIWLRLGARNLNPSVPFKFALALVSLGLGFAVMALAATFAAAGEQVLPLWLVLTYLLHTTGELCLSPVGLSAVTKLAPRKFLGQMMGLWFISVSLGNLFAGLIAGQFDHESLPQMPGMFLSIFLWTAGPGVFLLLLSRWLKGLAGGRT</sequence>
<name>A0ABV4HP15_9GAMM</name>
<evidence type="ECO:0000256" key="3">
    <source>
        <dbReference type="ARBA" id="ARBA00022475"/>
    </source>
</evidence>
<feature type="transmembrane region" description="Helical" evidence="9">
    <location>
        <begin position="366"/>
        <end position="390"/>
    </location>
</feature>
<evidence type="ECO:0000256" key="6">
    <source>
        <dbReference type="ARBA" id="ARBA00022989"/>
    </source>
</evidence>
<dbReference type="InterPro" id="IPR005279">
    <property type="entry name" value="Dipep/tripep_permease"/>
</dbReference>
<comment type="similarity">
    <text evidence="8">Belongs to the major facilitator superfamily. Proton-dependent oligopeptide transporter (POT/PTR) (TC 2.A.17) family.</text>
</comment>
<feature type="transmembrane region" description="Helical" evidence="9">
    <location>
        <begin position="57"/>
        <end position="78"/>
    </location>
</feature>
<feature type="transmembrane region" description="Helical" evidence="9">
    <location>
        <begin position="174"/>
        <end position="194"/>
    </location>
</feature>
<gene>
    <name evidence="10" type="ORF">AB6713_07565</name>
</gene>
<feature type="transmembrane region" description="Helical" evidence="9">
    <location>
        <begin position="87"/>
        <end position="104"/>
    </location>
</feature>
<evidence type="ECO:0000256" key="5">
    <source>
        <dbReference type="ARBA" id="ARBA00022856"/>
    </source>
</evidence>
<feature type="transmembrane region" description="Helical" evidence="9">
    <location>
        <begin position="149"/>
        <end position="168"/>
    </location>
</feature>
<evidence type="ECO:0000256" key="9">
    <source>
        <dbReference type="SAM" id="Phobius"/>
    </source>
</evidence>
<keyword evidence="7 9" id="KW-0472">Membrane</keyword>
<protein>
    <submittedName>
        <fullName evidence="10">Peptide MFS transporter</fullName>
    </submittedName>
</protein>
<dbReference type="InterPro" id="IPR050171">
    <property type="entry name" value="MFS_Transporters"/>
</dbReference>
<keyword evidence="2 8" id="KW-0813">Transport</keyword>
<dbReference type="InterPro" id="IPR000109">
    <property type="entry name" value="POT_fam"/>
</dbReference>
<dbReference type="NCBIfam" id="TIGR00924">
    <property type="entry name" value="yjdL_sub1_fam"/>
    <property type="match status" value="1"/>
</dbReference>
<keyword evidence="4 8" id="KW-0812">Transmembrane</keyword>
<proteinExistence type="inferred from homology"/>
<feature type="transmembrane region" description="Helical" evidence="9">
    <location>
        <begin position="251"/>
        <end position="273"/>
    </location>
</feature>
<keyword evidence="5" id="KW-0571">Peptide transport</keyword>
<dbReference type="CDD" id="cd17346">
    <property type="entry name" value="MFS_DtpA_like"/>
    <property type="match status" value="1"/>
</dbReference>
<dbReference type="SUPFAM" id="SSF103473">
    <property type="entry name" value="MFS general substrate transporter"/>
    <property type="match status" value="2"/>
</dbReference>
<evidence type="ECO:0000313" key="10">
    <source>
        <dbReference type="EMBL" id="MEZ0474474.1"/>
    </source>
</evidence>
<dbReference type="EMBL" id="JBFWIC010000007">
    <property type="protein sequence ID" value="MEZ0474474.1"/>
    <property type="molecule type" value="Genomic_DNA"/>
</dbReference>
<dbReference type="InterPro" id="IPR036259">
    <property type="entry name" value="MFS_trans_sf"/>
</dbReference>
<comment type="subcellular location">
    <subcellularLocation>
        <location evidence="1">Cell membrane</location>
        <topology evidence="1">Multi-pass membrane protein</topology>
    </subcellularLocation>
    <subcellularLocation>
        <location evidence="8">Membrane</location>
        <topology evidence="8">Multi-pass membrane protein</topology>
    </subcellularLocation>
</comment>
<keyword evidence="5" id="KW-0653">Protein transport</keyword>
<dbReference type="Proteomes" id="UP001566331">
    <property type="component" value="Unassembled WGS sequence"/>
</dbReference>
<dbReference type="Pfam" id="PF00854">
    <property type="entry name" value="PTR2"/>
    <property type="match status" value="1"/>
</dbReference>
<dbReference type="PANTHER" id="PTHR23517:SF15">
    <property type="entry name" value="PROTON-DEPENDENT OLIGOPEPTIDE FAMILY TRANSPORT PROTEIN"/>
    <property type="match status" value="1"/>
</dbReference>
<feature type="transmembrane region" description="Helical" evidence="9">
    <location>
        <begin position="285"/>
        <end position="302"/>
    </location>
</feature>
<evidence type="ECO:0000256" key="7">
    <source>
        <dbReference type="ARBA" id="ARBA00023136"/>
    </source>
</evidence>
<evidence type="ECO:0000256" key="1">
    <source>
        <dbReference type="ARBA" id="ARBA00004651"/>
    </source>
</evidence>
<evidence type="ECO:0000256" key="8">
    <source>
        <dbReference type="RuleBase" id="RU003755"/>
    </source>
</evidence>
<feature type="transmembrane region" description="Helical" evidence="9">
    <location>
        <begin position="334"/>
        <end position="354"/>
    </location>
</feature>
<feature type="transmembrane region" description="Helical" evidence="9">
    <location>
        <begin position="396"/>
        <end position="421"/>
    </location>
</feature>
<feature type="transmembrane region" description="Helical" evidence="9">
    <location>
        <begin position="433"/>
        <end position="454"/>
    </location>
</feature>
<organism evidence="10 11">
    <name type="scientific">Luteimonas salinilitoris</name>
    <dbReference type="NCBI Taxonomy" id="3237697"/>
    <lineage>
        <taxon>Bacteria</taxon>
        <taxon>Pseudomonadati</taxon>
        <taxon>Pseudomonadota</taxon>
        <taxon>Gammaproteobacteria</taxon>
        <taxon>Lysobacterales</taxon>
        <taxon>Lysobacteraceae</taxon>
        <taxon>Luteimonas</taxon>
    </lineage>
</organism>
<evidence type="ECO:0000256" key="2">
    <source>
        <dbReference type="ARBA" id="ARBA00022448"/>
    </source>
</evidence>
<dbReference type="PROSITE" id="PS01023">
    <property type="entry name" value="PTR2_2"/>
    <property type="match status" value="1"/>
</dbReference>